<sequence>MKYSTLLKNSINKECLTLGEIEEKLKDSGQKTNKAYISKLQNGKLPPAGDKLNDALAAVLNIDPVELKAAAYREKISSDVLERIIGAN</sequence>
<keyword evidence="2" id="KW-1185">Reference proteome</keyword>
<name>A0A917C7D2_9BACL</name>
<dbReference type="AlphaFoldDB" id="A0A917C7D2"/>
<comment type="caution">
    <text evidence="1">The sequence shown here is derived from an EMBL/GenBank/DDBJ whole genome shotgun (WGS) entry which is preliminary data.</text>
</comment>
<proteinExistence type="predicted"/>
<protein>
    <submittedName>
        <fullName evidence="1">Uncharacterized protein</fullName>
    </submittedName>
</protein>
<dbReference type="RefSeq" id="WP_189023818.1">
    <property type="nucleotide sequence ID" value="NZ_BMKR01000006.1"/>
</dbReference>
<evidence type="ECO:0000313" key="2">
    <source>
        <dbReference type="Proteomes" id="UP000637643"/>
    </source>
</evidence>
<reference evidence="1" key="1">
    <citation type="journal article" date="2014" name="Int. J. Syst. Evol. Microbiol.">
        <title>Complete genome sequence of Corynebacterium casei LMG S-19264T (=DSM 44701T), isolated from a smear-ripened cheese.</title>
        <authorList>
            <consortium name="US DOE Joint Genome Institute (JGI-PGF)"/>
            <person name="Walter F."/>
            <person name="Albersmeier A."/>
            <person name="Kalinowski J."/>
            <person name="Ruckert C."/>
        </authorList>
    </citation>
    <scope>NUCLEOTIDE SEQUENCE</scope>
    <source>
        <strain evidence="1">CGMCC 1.16134</strain>
    </source>
</reference>
<gene>
    <name evidence="1" type="ORF">GCM10010912_16790</name>
</gene>
<dbReference type="Proteomes" id="UP000637643">
    <property type="component" value="Unassembled WGS sequence"/>
</dbReference>
<dbReference type="EMBL" id="BMKR01000006">
    <property type="protein sequence ID" value="GGF72314.1"/>
    <property type="molecule type" value="Genomic_DNA"/>
</dbReference>
<reference evidence="1" key="2">
    <citation type="submission" date="2020-09" db="EMBL/GenBank/DDBJ databases">
        <authorList>
            <person name="Sun Q."/>
            <person name="Zhou Y."/>
        </authorList>
    </citation>
    <scope>NUCLEOTIDE SEQUENCE</scope>
    <source>
        <strain evidence="1">CGMCC 1.16134</strain>
    </source>
</reference>
<accession>A0A917C7D2</accession>
<organism evidence="1 2">
    <name type="scientific">Paenibacillus albidus</name>
    <dbReference type="NCBI Taxonomy" id="2041023"/>
    <lineage>
        <taxon>Bacteria</taxon>
        <taxon>Bacillati</taxon>
        <taxon>Bacillota</taxon>
        <taxon>Bacilli</taxon>
        <taxon>Bacillales</taxon>
        <taxon>Paenibacillaceae</taxon>
        <taxon>Paenibacillus</taxon>
    </lineage>
</organism>
<evidence type="ECO:0000313" key="1">
    <source>
        <dbReference type="EMBL" id="GGF72314.1"/>
    </source>
</evidence>